<evidence type="ECO:0000256" key="4">
    <source>
        <dbReference type="ARBA" id="ARBA00023157"/>
    </source>
</evidence>
<dbReference type="GO" id="GO:0005615">
    <property type="term" value="C:extracellular space"/>
    <property type="evidence" value="ECO:0007669"/>
    <property type="project" value="TreeGrafter"/>
</dbReference>
<keyword evidence="3" id="KW-0964">Secreted</keyword>
<sequence>MAGVQNRYKIHQKDRLWRFKCSKDLYYSYITGDCSWHYHINRLGHTLHYNVSRAMAIVGWDGMYSSVVKDRKFKFFECGMQRVQNDN</sequence>
<dbReference type="GO" id="GO:0030199">
    <property type="term" value="P:collagen fibril organization"/>
    <property type="evidence" value="ECO:0007669"/>
    <property type="project" value="TreeGrafter"/>
</dbReference>
<comment type="caution">
    <text evidence="5">The sequence shown here is derived from an EMBL/GenBank/DDBJ whole genome shotgun (WGS) entry which is preliminary data.</text>
</comment>
<dbReference type="Proteomes" id="UP000762676">
    <property type="component" value="Unassembled WGS sequence"/>
</dbReference>
<dbReference type="AlphaFoldDB" id="A0AAV4FDB2"/>
<evidence type="ECO:0000313" key="5">
    <source>
        <dbReference type="EMBL" id="GFR71278.1"/>
    </source>
</evidence>
<organism evidence="5 6">
    <name type="scientific">Elysia marginata</name>
    <dbReference type="NCBI Taxonomy" id="1093978"/>
    <lineage>
        <taxon>Eukaryota</taxon>
        <taxon>Metazoa</taxon>
        <taxon>Spiralia</taxon>
        <taxon>Lophotrochozoa</taxon>
        <taxon>Mollusca</taxon>
        <taxon>Gastropoda</taxon>
        <taxon>Heterobranchia</taxon>
        <taxon>Euthyneura</taxon>
        <taxon>Panpulmonata</taxon>
        <taxon>Sacoglossa</taxon>
        <taxon>Placobranchoidea</taxon>
        <taxon>Plakobranchidae</taxon>
        <taxon>Elysia</taxon>
    </lineage>
</organism>
<dbReference type="PANTHER" id="PTHR15040">
    <property type="entry name" value="DERMATOPONTIN-RELATED"/>
    <property type="match status" value="1"/>
</dbReference>
<proteinExistence type="inferred from homology"/>
<evidence type="ECO:0000256" key="1">
    <source>
        <dbReference type="ARBA" id="ARBA00004613"/>
    </source>
</evidence>
<keyword evidence="6" id="KW-1185">Reference proteome</keyword>
<accession>A0AAV4FDB2</accession>
<dbReference type="Pfam" id="PF14704">
    <property type="entry name" value="DERM"/>
    <property type="match status" value="1"/>
</dbReference>
<evidence type="ECO:0000313" key="6">
    <source>
        <dbReference type="Proteomes" id="UP000762676"/>
    </source>
</evidence>
<gene>
    <name evidence="5" type="ORF">ElyMa_003808000</name>
</gene>
<reference evidence="5 6" key="1">
    <citation type="journal article" date="2021" name="Elife">
        <title>Chloroplast acquisition without the gene transfer in kleptoplastic sea slugs, Plakobranchus ocellatus.</title>
        <authorList>
            <person name="Maeda T."/>
            <person name="Takahashi S."/>
            <person name="Yoshida T."/>
            <person name="Shimamura S."/>
            <person name="Takaki Y."/>
            <person name="Nagai Y."/>
            <person name="Toyoda A."/>
            <person name="Suzuki Y."/>
            <person name="Arimoto A."/>
            <person name="Ishii H."/>
            <person name="Satoh N."/>
            <person name="Nishiyama T."/>
            <person name="Hasebe M."/>
            <person name="Maruyama T."/>
            <person name="Minagawa J."/>
            <person name="Obokata J."/>
            <person name="Shigenobu S."/>
        </authorList>
    </citation>
    <scope>NUCLEOTIDE SEQUENCE [LARGE SCALE GENOMIC DNA]</scope>
</reference>
<evidence type="ECO:0000256" key="2">
    <source>
        <dbReference type="ARBA" id="ARBA00008712"/>
    </source>
</evidence>
<keyword evidence="5" id="KW-0176">Collagen</keyword>
<name>A0AAV4FDB2_9GAST</name>
<evidence type="ECO:0000256" key="3">
    <source>
        <dbReference type="ARBA" id="ARBA00022525"/>
    </source>
</evidence>
<dbReference type="PANTHER" id="PTHR15040:SF1">
    <property type="entry name" value="DERMATOPONTIN-LIKE ISOFORM X1"/>
    <property type="match status" value="1"/>
</dbReference>
<dbReference type="GO" id="GO:0005581">
    <property type="term" value="C:collagen trimer"/>
    <property type="evidence" value="ECO:0007669"/>
    <property type="project" value="UniProtKB-KW"/>
</dbReference>
<keyword evidence="4" id="KW-1015">Disulfide bond</keyword>
<comment type="similarity">
    <text evidence="2">Belongs to the dermatopontin family.</text>
</comment>
<comment type="subcellular location">
    <subcellularLocation>
        <location evidence="1">Secreted</location>
    </subcellularLocation>
</comment>
<dbReference type="GO" id="GO:0031012">
    <property type="term" value="C:extracellular matrix"/>
    <property type="evidence" value="ECO:0007669"/>
    <property type="project" value="TreeGrafter"/>
</dbReference>
<protein>
    <submittedName>
        <fullName evidence="5">Collagen triple helix</fullName>
    </submittedName>
</protein>
<dbReference type="InterPro" id="IPR026645">
    <property type="entry name" value="Dermatopontin"/>
</dbReference>
<dbReference type="EMBL" id="BMAT01007787">
    <property type="protein sequence ID" value="GFR71278.1"/>
    <property type="molecule type" value="Genomic_DNA"/>
</dbReference>